<reference evidence="1 2" key="1">
    <citation type="journal article" date="2011" name="Genome Biol.">
        <title>Genome sequence of the insect pathogenic fungus Cordyceps militaris, a valued traditional Chinese medicine.</title>
        <authorList>
            <person name="Zheng P."/>
            <person name="Xia Y."/>
            <person name="Xiao G."/>
            <person name="Xiong C."/>
            <person name="Hu X."/>
            <person name="Zhang S."/>
            <person name="Zheng H."/>
            <person name="Huang Y."/>
            <person name="Zhou Y."/>
            <person name="Wang S."/>
            <person name="Zhao G.P."/>
            <person name="Liu X."/>
            <person name="St Leger R.J."/>
            <person name="Wang C."/>
        </authorList>
    </citation>
    <scope>NUCLEOTIDE SEQUENCE [LARGE SCALE GENOMIC DNA]</scope>
    <source>
        <strain evidence="1 2">CM01</strain>
    </source>
</reference>
<gene>
    <name evidence="1" type="ORF">CCM_03136</name>
</gene>
<evidence type="ECO:0000313" key="2">
    <source>
        <dbReference type="Proteomes" id="UP000001610"/>
    </source>
</evidence>
<evidence type="ECO:0000313" key="1">
    <source>
        <dbReference type="EMBL" id="EGX94865.1"/>
    </source>
</evidence>
<protein>
    <submittedName>
        <fullName evidence="1">Uncharacterized protein</fullName>
    </submittedName>
</protein>
<dbReference type="VEuPathDB" id="FungiDB:CCM_03136"/>
<sequence>MQQPKQQSSFRAYISSYPSNTTSPFITRNASEQIRKYKTFEIFLNLGLPSPLWLSVYHGGIAHVQSLVCDLLRQEASTLAIRPLSLSAKSKPFMPHVLMTSKSNNILPCHPNRNPSNSWCRDAPLLALRFRNTENQYVDRSSLMLIAHKKNKNPFPQASFCAVVERQAHTDRKTE</sequence>
<dbReference type="RefSeq" id="XP_006668351.1">
    <property type="nucleotide sequence ID" value="XM_006668288.1"/>
</dbReference>
<dbReference type="HOGENOM" id="CLU_1532471_0_0_1"/>
<dbReference type="AlphaFoldDB" id="G3J936"/>
<dbReference type="InParanoid" id="G3J936"/>
<accession>G3J936</accession>
<proteinExistence type="predicted"/>
<dbReference type="Proteomes" id="UP000001610">
    <property type="component" value="Unassembled WGS sequence"/>
</dbReference>
<keyword evidence="2" id="KW-1185">Reference proteome</keyword>
<name>G3J936_CORMM</name>
<dbReference type="KEGG" id="cmt:CCM_03136"/>
<dbReference type="GeneID" id="18165163"/>
<organism evidence="1 2">
    <name type="scientific">Cordyceps militaris (strain CM01)</name>
    <name type="common">Caterpillar fungus</name>
    <dbReference type="NCBI Taxonomy" id="983644"/>
    <lineage>
        <taxon>Eukaryota</taxon>
        <taxon>Fungi</taxon>
        <taxon>Dikarya</taxon>
        <taxon>Ascomycota</taxon>
        <taxon>Pezizomycotina</taxon>
        <taxon>Sordariomycetes</taxon>
        <taxon>Hypocreomycetidae</taxon>
        <taxon>Hypocreales</taxon>
        <taxon>Cordycipitaceae</taxon>
        <taxon>Cordyceps</taxon>
    </lineage>
</organism>
<dbReference type="EMBL" id="JH126400">
    <property type="protein sequence ID" value="EGX94865.1"/>
    <property type="molecule type" value="Genomic_DNA"/>
</dbReference>